<dbReference type="OrthoDB" id="2799468at2759"/>
<protein>
    <recommendedName>
        <fullName evidence="4">SMP domain-containing protein</fullName>
    </recommendedName>
</protein>
<sequence>MSGQIPKAAREEAGNNPATTEELIPGLQDTSARQRSYEDKVEEILAKPLEMITKDDARELQDLENRALGAPVGSDSLSAEVQSIADRNETIARAEESKILDEDVVQEQSYFEPQ</sequence>
<evidence type="ECO:0000313" key="3">
    <source>
        <dbReference type="Proteomes" id="UP000224634"/>
    </source>
</evidence>
<accession>A0A2B7Z481</accession>
<dbReference type="EMBL" id="PDNA01000002">
    <property type="protein sequence ID" value="PGH28049.1"/>
    <property type="molecule type" value="Genomic_DNA"/>
</dbReference>
<proteinExistence type="predicted"/>
<dbReference type="Proteomes" id="UP000224634">
    <property type="component" value="Unassembled WGS sequence"/>
</dbReference>
<gene>
    <name evidence="2" type="ORF">AJ80_00304</name>
</gene>
<feature type="region of interest" description="Disordered" evidence="1">
    <location>
        <begin position="1"/>
        <end position="34"/>
    </location>
</feature>
<comment type="caution">
    <text evidence="2">The sequence shown here is derived from an EMBL/GenBank/DDBJ whole genome shotgun (WGS) entry which is preliminary data.</text>
</comment>
<organism evidence="2 3">
    <name type="scientific">Polytolypa hystricis (strain UAMH7299)</name>
    <dbReference type="NCBI Taxonomy" id="1447883"/>
    <lineage>
        <taxon>Eukaryota</taxon>
        <taxon>Fungi</taxon>
        <taxon>Dikarya</taxon>
        <taxon>Ascomycota</taxon>
        <taxon>Pezizomycotina</taxon>
        <taxon>Eurotiomycetes</taxon>
        <taxon>Eurotiomycetidae</taxon>
        <taxon>Onygenales</taxon>
        <taxon>Onygenales incertae sedis</taxon>
        <taxon>Polytolypa</taxon>
    </lineage>
</organism>
<dbReference type="STRING" id="1447883.A0A2B7Z481"/>
<name>A0A2B7Z481_POLH7</name>
<evidence type="ECO:0008006" key="4">
    <source>
        <dbReference type="Google" id="ProtNLM"/>
    </source>
</evidence>
<reference evidence="2 3" key="1">
    <citation type="submission" date="2017-10" db="EMBL/GenBank/DDBJ databases">
        <title>Comparative genomics in systemic dimorphic fungi from Ajellomycetaceae.</title>
        <authorList>
            <person name="Munoz J.F."/>
            <person name="Mcewen J.G."/>
            <person name="Clay O.K."/>
            <person name="Cuomo C.A."/>
        </authorList>
    </citation>
    <scope>NUCLEOTIDE SEQUENCE [LARGE SCALE GENOMIC DNA]</scope>
    <source>
        <strain evidence="2 3">UAMH7299</strain>
    </source>
</reference>
<keyword evidence="3" id="KW-1185">Reference proteome</keyword>
<evidence type="ECO:0000313" key="2">
    <source>
        <dbReference type="EMBL" id="PGH28049.1"/>
    </source>
</evidence>
<evidence type="ECO:0000256" key="1">
    <source>
        <dbReference type="SAM" id="MobiDB-lite"/>
    </source>
</evidence>
<dbReference type="AlphaFoldDB" id="A0A2B7Z481"/>